<dbReference type="Pfam" id="PF00188">
    <property type="entry name" value="CAP"/>
    <property type="match status" value="1"/>
</dbReference>
<reference evidence="2 3" key="1">
    <citation type="journal article" date="2011" name="Int. J. Syst. Evol. Microbiol.">
        <title>Description of Undibacterium oligocarboniphilum sp. nov., isolated from purified water, and Undibacterium pigrum strain CCUG 49012 as the type strain of Undibacterium parvum sp. nov., and emended descriptions of the genus Undibacterium and the species Undibacterium pigrum.</title>
        <authorList>
            <person name="Eder W."/>
            <person name="Wanner G."/>
            <person name="Ludwig W."/>
            <person name="Busse H.J."/>
            <person name="Ziemke-Kageler F."/>
            <person name="Lang E."/>
        </authorList>
    </citation>
    <scope>NUCLEOTIDE SEQUENCE [LARGE SCALE GENOMIC DNA]</scope>
    <source>
        <strain evidence="2 3">DSM 23061</strain>
    </source>
</reference>
<gene>
    <name evidence="2" type="ORF">EJN92_03395</name>
</gene>
<dbReference type="KEGG" id="upv:EJN92_03395"/>
<proteinExistence type="predicted"/>
<sequence>MTLINQARATSRLCGSTSYPAAPALVWNSKLFDAAAGHSADMANKNYFSHTSQDGRSFGQRLAAAGYTGSSIAENIAAGQATLASAMDGWIASEGHCRNIMSASYTEVGLACVSSSTASYRTYWTMDLGHP</sequence>
<evidence type="ECO:0000313" key="2">
    <source>
        <dbReference type="EMBL" id="AZP14391.1"/>
    </source>
</evidence>
<feature type="domain" description="SCP" evidence="1">
    <location>
        <begin position="3"/>
        <end position="127"/>
    </location>
</feature>
<dbReference type="InterPro" id="IPR035940">
    <property type="entry name" value="CAP_sf"/>
</dbReference>
<dbReference type="InterPro" id="IPR014044">
    <property type="entry name" value="CAP_dom"/>
</dbReference>
<dbReference type="PANTHER" id="PTHR31157:SF1">
    <property type="entry name" value="SCP DOMAIN-CONTAINING PROTEIN"/>
    <property type="match status" value="1"/>
</dbReference>
<evidence type="ECO:0000313" key="3">
    <source>
        <dbReference type="Proteomes" id="UP000275663"/>
    </source>
</evidence>
<dbReference type="SUPFAM" id="SSF55797">
    <property type="entry name" value="PR-1-like"/>
    <property type="match status" value="1"/>
</dbReference>
<protein>
    <submittedName>
        <fullName evidence="2">CAP domain-containing protein</fullName>
    </submittedName>
</protein>
<accession>A0A3Q9BWJ1</accession>
<dbReference type="AlphaFoldDB" id="A0A3Q9BWJ1"/>
<name>A0A3Q9BWJ1_9BURK</name>
<dbReference type="PANTHER" id="PTHR31157">
    <property type="entry name" value="SCP DOMAIN-CONTAINING PROTEIN"/>
    <property type="match status" value="1"/>
</dbReference>
<dbReference type="EMBL" id="CP034464">
    <property type="protein sequence ID" value="AZP14391.1"/>
    <property type="molecule type" value="Genomic_DNA"/>
</dbReference>
<dbReference type="Proteomes" id="UP000275663">
    <property type="component" value="Chromosome"/>
</dbReference>
<evidence type="ECO:0000259" key="1">
    <source>
        <dbReference type="Pfam" id="PF00188"/>
    </source>
</evidence>
<dbReference type="CDD" id="cd05379">
    <property type="entry name" value="CAP_bacterial"/>
    <property type="match status" value="1"/>
</dbReference>
<organism evidence="2 3">
    <name type="scientific">Undibacterium parvum</name>
    <dbReference type="NCBI Taxonomy" id="401471"/>
    <lineage>
        <taxon>Bacteria</taxon>
        <taxon>Pseudomonadati</taxon>
        <taxon>Pseudomonadota</taxon>
        <taxon>Betaproteobacteria</taxon>
        <taxon>Burkholderiales</taxon>
        <taxon>Oxalobacteraceae</taxon>
        <taxon>Undibacterium</taxon>
    </lineage>
</organism>
<dbReference type="Gene3D" id="3.40.33.10">
    <property type="entry name" value="CAP"/>
    <property type="match status" value="1"/>
</dbReference>
<dbReference type="OrthoDB" id="68195at2"/>
<keyword evidence="3" id="KW-1185">Reference proteome</keyword>